<evidence type="ECO:0000313" key="1">
    <source>
        <dbReference type="EMBL" id="GBE95699.1"/>
    </source>
</evidence>
<sequence>MDIQKYFRFLEGEYLVIQSYPANIDLNIIGCYKNYYDAITKRELENQSNDYSNFIVVIFHEGKFWNVNQGLPERACEIQPWQIADNLTGFYEGDDGDLKYCKCSYPYLLCDYDIITCLKDDKGRSINNECPNCGREIFCD</sequence>
<dbReference type="EMBL" id="BDGE01000119">
    <property type="protein sequence ID" value="GBE95699.1"/>
    <property type="molecule type" value="Genomic_DNA"/>
</dbReference>
<keyword evidence="2" id="KW-1185">Reference proteome</keyword>
<dbReference type="RefSeq" id="WP_103127011.1">
    <property type="nucleotide sequence ID" value="NZ_DF978459.1"/>
</dbReference>
<organism evidence="1 2">
    <name type="scientific">Nostoc cycadae WK-1</name>
    <dbReference type="NCBI Taxonomy" id="1861711"/>
    <lineage>
        <taxon>Bacteria</taxon>
        <taxon>Bacillati</taxon>
        <taxon>Cyanobacteriota</taxon>
        <taxon>Cyanophyceae</taxon>
        <taxon>Nostocales</taxon>
        <taxon>Nostocaceae</taxon>
        <taxon>Nostoc</taxon>
    </lineage>
</organism>
<dbReference type="Proteomes" id="UP000236527">
    <property type="component" value="Unassembled WGS sequence"/>
</dbReference>
<name>A0A2H6LR55_9NOSO</name>
<dbReference type="AlphaFoldDB" id="A0A2H6LR55"/>
<comment type="caution">
    <text evidence="1">The sequence shown here is derived from an EMBL/GenBank/DDBJ whole genome shotgun (WGS) entry which is preliminary data.</text>
</comment>
<protein>
    <submittedName>
        <fullName evidence="1">Uncharacterized protein</fullName>
    </submittedName>
</protein>
<proteinExistence type="predicted"/>
<reference evidence="2" key="1">
    <citation type="journal article" date="2018" name="Genome Announc.">
        <title>Draft Genome Sequence of the Nitrogen-Fixing and Hormogonia-Inducing Cyanobacterium Nostoc cycadae Strain WK-1, Isolated from the Coralloid Roots of Cycas revoluta.</title>
        <authorList>
            <person name="Kanesaki Y."/>
            <person name="Hirose M."/>
            <person name="Hirose Y."/>
            <person name="Fujisawa T."/>
            <person name="Nakamura Y."/>
            <person name="Watanabe S."/>
            <person name="Matsunaga S."/>
            <person name="Uchida H."/>
            <person name="Murakami A."/>
        </authorList>
    </citation>
    <scope>NUCLEOTIDE SEQUENCE [LARGE SCALE GENOMIC DNA]</scope>
    <source>
        <strain evidence="2">WK-1</strain>
    </source>
</reference>
<accession>A0A2H6LR55</accession>
<evidence type="ECO:0000313" key="2">
    <source>
        <dbReference type="Proteomes" id="UP000236527"/>
    </source>
</evidence>
<gene>
    <name evidence="1" type="ORF">NCWK1_5487</name>
</gene>